<name>F4KQ43_HALH1</name>
<dbReference type="AlphaFoldDB" id="F4KQ43"/>
<reference evidence="2 3" key="1">
    <citation type="journal article" date="2011" name="Stand. Genomic Sci.">
        <title>Complete genome sequence of Haliscomenobacter hydrossis type strain (O).</title>
        <authorList>
            <consortium name="US DOE Joint Genome Institute (JGI-PGF)"/>
            <person name="Daligault H."/>
            <person name="Lapidus A."/>
            <person name="Zeytun A."/>
            <person name="Nolan M."/>
            <person name="Lucas S."/>
            <person name="Del Rio T.G."/>
            <person name="Tice H."/>
            <person name="Cheng J.F."/>
            <person name="Tapia R."/>
            <person name="Han C."/>
            <person name="Goodwin L."/>
            <person name="Pitluck S."/>
            <person name="Liolios K."/>
            <person name="Pagani I."/>
            <person name="Ivanova N."/>
            <person name="Huntemann M."/>
            <person name="Mavromatis K."/>
            <person name="Mikhailova N."/>
            <person name="Pati A."/>
            <person name="Chen A."/>
            <person name="Palaniappan K."/>
            <person name="Land M."/>
            <person name="Hauser L."/>
            <person name="Brambilla E.M."/>
            <person name="Rohde M."/>
            <person name="Verbarg S."/>
            <person name="Goker M."/>
            <person name="Bristow J."/>
            <person name="Eisen J.A."/>
            <person name="Markowitz V."/>
            <person name="Hugenholtz P."/>
            <person name="Kyrpides N.C."/>
            <person name="Klenk H.P."/>
            <person name="Woyke T."/>
        </authorList>
    </citation>
    <scope>NUCLEOTIDE SEQUENCE [LARGE SCALE GENOMIC DNA]</scope>
    <source>
        <strain evidence="3">ATCC 27775 / DSM 1100 / LMG 10767 / O</strain>
    </source>
</reference>
<evidence type="ECO:0000313" key="2">
    <source>
        <dbReference type="EMBL" id="AEE54204.1"/>
    </source>
</evidence>
<keyword evidence="3" id="KW-1185">Reference proteome</keyword>
<organism evidence="2 3">
    <name type="scientific">Haliscomenobacter hydrossis (strain ATCC 27775 / DSM 1100 / LMG 10767 / O)</name>
    <dbReference type="NCBI Taxonomy" id="760192"/>
    <lineage>
        <taxon>Bacteria</taxon>
        <taxon>Pseudomonadati</taxon>
        <taxon>Bacteroidota</taxon>
        <taxon>Saprospiria</taxon>
        <taxon>Saprospirales</taxon>
        <taxon>Haliscomenobacteraceae</taxon>
        <taxon>Haliscomenobacter</taxon>
    </lineage>
</organism>
<feature type="domain" description="DUF4340" evidence="1">
    <location>
        <begin position="118"/>
        <end position="253"/>
    </location>
</feature>
<dbReference type="HOGENOM" id="CLU_820945_0_0_10"/>
<protein>
    <recommendedName>
        <fullName evidence="1">DUF4340 domain-containing protein</fullName>
    </recommendedName>
</protein>
<dbReference type="Pfam" id="PF14238">
    <property type="entry name" value="DUF4340"/>
    <property type="match status" value="1"/>
</dbReference>
<sequence>MNRTTWLLLAFFLLGIIALAYTYFNREDALMRGLKAERNFAVKNTTNIQKIFIAQRDGETTLLEKRGTDWIYNQKFKARPNAIDNLLDAIQRVEIDHIPAKAAVPNIVKNLAGEGIKVEIYESGAQPVKTYYVGGGTVDERGVYMIMDGFDQPFVCHIPGWEGNIRYRYNLRGDDWRDKTVFAEDPDNIQSVSIEYPKQKNRSFKLERKGSNGFEIKPFYAITPVIPAPYREGSAEAFLIGFESLVAEAFENETPAKDSVRQIVPFGIITLTNKAGKTTRAKLYPIFPDEVVSLDPKTGQWISADGATVERYFVDHSSGDFMLIQDRVFRKVLRGYEFFFGR</sequence>
<dbReference type="EMBL" id="CP002691">
    <property type="protein sequence ID" value="AEE54204.1"/>
    <property type="molecule type" value="Genomic_DNA"/>
</dbReference>
<reference key="2">
    <citation type="submission" date="2011-04" db="EMBL/GenBank/DDBJ databases">
        <title>Complete sequence of chromosome of Haliscomenobacter hydrossis DSM 1100.</title>
        <authorList>
            <consortium name="US DOE Joint Genome Institute (JGI-PGF)"/>
            <person name="Lucas S."/>
            <person name="Han J."/>
            <person name="Lapidus A."/>
            <person name="Bruce D."/>
            <person name="Goodwin L."/>
            <person name="Pitluck S."/>
            <person name="Peters L."/>
            <person name="Kyrpides N."/>
            <person name="Mavromatis K."/>
            <person name="Ivanova N."/>
            <person name="Ovchinnikova G."/>
            <person name="Pagani I."/>
            <person name="Daligault H."/>
            <person name="Detter J.C."/>
            <person name="Han C."/>
            <person name="Land M."/>
            <person name="Hauser L."/>
            <person name="Markowitz V."/>
            <person name="Cheng J.-F."/>
            <person name="Hugenholtz P."/>
            <person name="Woyke T."/>
            <person name="Wu D."/>
            <person name="Verbarg S."/>
            <person name="Frueling A."/>
            <person name="Brambilla E."/>
            <person name="Klenk H.-P."/>
            <person name="Eisen J.A."/>
        </authorList>
    </citation>
    <scope>NUCLEOTIDE SEQUENCE</scope>
    <source>
        <strain>DSM 1100</strain>
    </source>
</reference>
<proteinExistence type="predicted"/>
<dbReference type="STRING" id="760192.Halhy_6385"/>
<dbReference type="RefSeq" id="WP_013768724.1">
    <property type="nucleotide sequence ID" value="NC_015510.1"/>
</dbReference>
<evidence type="ECO:0000259" key="1">
    <source>
        <dbReference type="Pfam" id="PF14238"/>
    </source>
</evidence>
<dbReference type="KEGG" id="hhy:Halhy_6385"/>
<gene>
    <name evidence="2" type="ordered locus">Halhy_6385</name>
</gene>
<evidence type="ECO:0000313" key="3">
    <source>
        <dbReference type="Proteomes" id="UP000008461"/>
    </source>
</evidence>
<dbReference type="InterPro" id="IPR025641">
    <property type="entry name" value="DUF4340"/>
</dbReference>
<dbReference type="eggNOG" id="ENOG503321E">
    <property type="taxonomic scope" value="Bacteria"/>
</dbReference>
<accession>F4KQ43</accession>
<dbReference type="Proteomes" id="UP000008461">
    <property type="component" value="Chromosome"/>
</dbReference>